<name>A0ABP0NRX9_9DINO</name>
<sequence length="1167" mass="129163">MAERVPVPEWDAAAGQRPDPAEPVRTPGSASDGQRPHDQAAPGSSGLPTPNGGCLPPGGFARILADMRSQPQQGFVPPPMNQPLPTMNQAMPVMNPMGCAPMMPPNVGMMGMPMGPPTMPVPGFGCDPLMMPMGMGQLGAMMGPQQMMMPPAQQTAQMMMPPPTMQSMGPMMMPQEKGSRWWNPDGHKGGGKGGPPEQSATEGKGSKGKQPNRWQGKGKKGSAEGGGDPEPDGDEYEYYSEYSYEEENPEEETATDDPSVRPSTVKTESEPPASEDQPAPSRRRPGREESARPKAKARTAAKSRPRAQDDHRAEVPASSIGGAPSDGGSSAQTSVIRDLLRDQSKRSQDRGKASISQEKAKSYHHGSHGNLKTRPYKKPFRGDKSWKKKHGTHLAEVKSGEDQPRSSASTPKGVKEEASTLFTDMKDEPGKSSSDSLASHGVGSNTSRGDDAPGMHVNKVNWTFMVSRGTGWSLVGEYDSEASSVESSESEEPPAWKPPDLPPEAEVRKNKYKMRLKAILEALEKGEKEEEAVKKLKRYHKKASKRKKEETKDKEMSVNPEEILALLPNLSKEEKKTLLKELLREHEEEICRSLPSDLHRTQRPERRVRSEGYSSGPLPKTPELSAEAWGTPELWKLRERLIFDPYSMALLQEVLEKVAEEKPDSETDEEEPTELQEVGDESFVTAAASWQEMMEDEAISKWDELALPPGAFKEIMTTEINSSQEGSVYSNDTSSGNETTSGNETGDEACMEEVEESGSESSESEEEEWSRVEDTLVADSGSASDELLTKGQEEVVRYLQKKCDHSHEHWPIEGKFKGADGKWRSLSEWAGGYPVPLCHAIIDGAEDFLRARAAHKGTFVEDDGDEGAMSDGDLQAGEEAIEEEEKMTGLLKEEDEEPEEGQRHPVPMEPEESKRARLMMRGSRTVRNLLKDQVQRAAQMLRRRRALADARVPAAPSPKRRRALPSPPAGGDQMPLAAPEPLRPAAPLALPPPAREVRPEDVPVPMDEFDDEPNREEAVAPSDEDFQQLLRRQTTEERQRHLLDDLPISIRKRLHEDDDDTGVAPPNKRARVSQDLVTQVMLSTLVTEEEEKGITMYYKEAPKKKGEKVRSYVEKDGEIYEVCWSSRQRKLFEREWLAEMKDVLMSEVMLLRMKVKFGRAKAGSAGR</sequence>
<feature type="compositionally biased region" description="Basic and acidic residues" evidence="1">
    <location>
        <begin position="393"/>
        <end position="404"/>
    </location>
</feature>
<feature type="region of interest" description="Disordered" evidence="1">
    <location>
        <begin position="882"/>
        <end position="915"/>
    </location>
</feature>
<feature type="compositionally biased region" description="Acidic residues" evidence="1">
    <location>
        <begin position="745"/>
        <end position="768"/>
    </location>
</feature>
<evidence type="ECO:0000313" key="2">
    <source>
        <dbReference type="EMBL" id="CAK9066555.1"/>
    </source>
</evidence>
<comment type="caution">
    <text evidence="2">The sequence shown here is derived from an EMBL/GenBank/DDBJ whole genome shotgun (WGS) entry which is preliminary data.</text>
</comment>
<evidence type="ECO:0000256" key="1">
    <source>
        <dbReference type="SAM" id="MobiDB-lite"/>
    </source>
</evidence>
<feature type="region of interest" description="Disordered" evidence="1">
    <location>
        <begin position="161"/>
        <end position="456"/>
    </location>
</feature>
<accession>A0ABP0NRX9</accession>
<feature type="region of interest" description="Disordered" evidence="1">
    <location>
        <begin position="591"/>
        <end position="625"/>
    </location>
</feature>
<feature type="region of interest" description="Disordered" evidence="1">
    <location>
        <begin position="478"/>
        <end position="508"/>
    </location>
</feature>
<feature type="region of interest" description="Disordered" evidence="1">
    <location>
        <begin position="942"/>
        <end position="1026"/>
    </location>
</feature>
<protein>
    <submittedName>
        <fullName evidence="2">Uncharacterized protein</fullName>
    </submittedName>
</protein>
<feature type="compositionally biased region" description="Low complexity" evidence="1">
    <location>
        <begin position="161"/>
        <end position="175"/>
    </location>
</feature>
<gene>
    <name evidence="2" type="ORF">CCMP2556_LOCUS32692</name>
</gene>
<organism evidence="2 3">
    <name type="scientific">Durusdinium trenchii</name>
    <dbReference type="NCBI Taxonomy" id="1381693"/>
    <lineage>
        <taxon>Eukaryota</taxon>
        <taxon>Sar</taxon>
        <taxon>Alveolata</taxon>
        <taxon>Dinophyceae</taxon>
        <taxon>Suessiales</taxon>
        <taxon>Symbiodiniaceae</taxon>
        <taxon>Durusdinium</taxon>
    </lineage>
</organism>
<feature type="compositionally biased region" description="Basic residues" evidence="1">
    <location>
        <begin position="293"/>
        <end position="305"/>
    </location>
</feature>
<feature type="region of interest" description="Disordered" evidence="1">
    <location>
        <begin position="659"/>
        <end position="691"/>
    </location>
</feature>
<feature type="compositionally biased region" description="Polar residues" evidence="1">
    <location>
        <begin position="431"/>
        <end position="447"/>
    </location>
</feature>
<dbReference type="Proteomes" id="UP001642484">
    <property type="component" value="Unassembled WGS sequence"/>
</dbReference>
<feature type="compositionally biased region" description="Basic and acidic residues" evidence="1">
    <location>
        <begin position="547"/>
        <end position="556"/>
    </location>
</feature>
<feature type="compositionally biased region" description="Basic and acidic residues" evidence="1">
    <location>
        <begin position="338"/>
        <end position="352"/>
    </location>
</feature>
<reference evidence="2 3" key="1">
    <citation type="submission" date="2024-02" db="EMBL/GenBank/DDBJ databases">
        <authorList>
            <person name="Chen Y."/>
            <person name="Shah S."/>
            <person name="Dougan E. K."/>
            <person name="Thang M."/>
            <person name="Chan C."/>
        </authorList>
    </citation>
    <scope>NUCLEOTIDE SEQUENCE [LARGE SCALE GENOMIC DNA]</scope>
</reference>
<dbReference type="EMBL" id="CAXAMN010022117">
    <property type="protein sequence ID" value="CAK9066555.1"/>
    <property type="molecule type" value="Genomic_DNA"/>
</dbReference>
<feature type="compositionally biased region" description="Acidic residues" evidence="1">
    <location>
        <begin position="666"/>
        <end position="680"/>
    </location>
</feature>
<keyword evidence="3" id="KW-1185">Reference proteome</keyword>
<feature type="compositionally biased region" description="Polar residues" evidence="1">
    <location>
        <begin position="718"/>
        <end position="744"/>
    </location>
</feature>
<feature type="region of interest" description="Disordered" evidence="1">
    <location>
        <begin position="716"/>
        <end position="788"/>
    </location>
</feature>
<feature type="compositionally biased region" description="Basic and acidic residues" evidence="1">
    <location>
        <begin position="591"/>
        <end position="610"/>
    </location>
</feature>
<evidence type="ECO:0000313" key="3">
    <source>
        <dbReference type="Proteomes" id="UP001642484"/>
    </source>
</evidence>
<feature type="compositionally biased region" description="Pro residues" evidence="1">
    <location>
        <begin position="981"/>
        <end position="994"/>
    </location>
</feature>
<feature type="compositionally biased region" description="Basic residues" evidence="1">
    <location>
        <begin position="537"/>
        <end position="546"/>
    </location>
</feature>
<feature type="region of interest" description="Disordered" evidence="1">
    <location>
        <begin position="1"/>
        <end position="61"/>
    </location>
</feature>
<feature type="region of interest" description="Disordered" evidence="1">
    <location>
        <begin position="537"/>
        <end position="558"/>
    </location>
</feature>
<feature type="compositionally biased region" description="Acidic residues" evidence="1">
    <location>
        <begin position="227"/>
        <end position="255"/>
    </location>
</feature>
<proteinExistence type="predicted"/>
<feature type="compositionally biased region" description="Basic and acidic residues" evidence="1">
    <location>
        <begin position="413"/>
        <end position="430"/>
    </location>
</feature>